<proteinExistence type="predicted"/>
<dbReference type="Proteomes" id="UP000536262">
    <property type="component" value="Unassembled WGS sequence"/>
</dbReference>
<evidence type="ECO:0008006" key="5">
    <source>
        <dbReference type="Google" id="ProtNLM"/>
    </source>
</evidence>
<reference evidence="3 4" key="1">
    <citation type="submission" date="2020-08" db="EMBL/GenBank/DDBJ databases">
        <title>Genomic Encyclopedia of Type Strains, Phase IV (KMG-IV): sequencing the most valuable type-strain genomes for metagenomic binning, comparative biology and taxonomic classification.</title>
        <authorList>
            <person name="Goeker M."/>
        </authorList>
    </citation>
    <scope>NUCLEOTIDE SEQUENCE [LARGE SCALE GENOMIC DNA]</scope>
    <source>
        <strain evidence="3 4">DSM 7051</strain>
    </source>
</reference>
<evidence type="ECO:0000313" key="3">
    <source>
        <dbReference type="EMBL" id="MBB6355037.1"/>
    </source>
</evidence>
<feature type="region of interest" description="Disordered" evidence="1">
    <location>
        <begin position="23"/>
        <end position="43"/>
    </location>
</feature>
<gene>
    <name evidence="3" type="ORF">GGR00_002833</name>
</gene>
<feature type="chain" id="PRO_5031054189" description="Glycine zipper family protein" evidence="2">
    <location>
        <begin position="18"/>
        <end position="119"/>
    </location>
</feature>
<keyword evidence="2" id="KW-0732">Signal</keyword>
<evidence type="ECO:0000313" key="4">
    <source>
        <dbReference type="Proteomes" id="UP000536262"/>
    </source>
</evidence>
<comment type="caution">
    <text evidence="3">The sequence shown here is derived from an EMBL/GenBank/DDBJ whole genome shotgun (WGS) entry which is preliminary data.</text>
</comment>
<sequence length="119" mass="11559">MKTAIALMLCGMLAACSQTTSTTSTTKTAGAPKAAAQVAPKGKAGKMTAEQRCAEAMRKATQAQTNAAMLGGALSMVGGFGGLGRGGAIAAQAASVGGSLMQAKAQDDAGKAMDAECMG</sequence>
<dbReference type="EMBL" id="JACHOU010000005">
    <property type="protein sequence ID" value="MBB6355037.1"/>
    <property type="molecule type" value="Genomic_DNA"/>
</dbReference>
<evidence type="ECO:0000256" key="2">
    <source>
        <dbReference type="SAM" id="SignalP"/>
    </source>
</evidence>
<protein>
    <recommendedName>
        <fullName evidence="5">Glycine zipper family protein</fullName>
    </recommendedName>
</protein>
<evidence type="ECO:0000256" key="1">
    <source>
        <dbReference type="SAM" id="MobiDB-lite"/>
    </source>
</evidence>
<name>A0A7X0F8H6_9HYPH</name>
<keyword evidence="4" id="KW-1185">Reference proteome</keyword>
<organism evidence="3 4">
    <name type="scientific">Aminobacter aganoensis</name>
    <dbReference type="NCBI Taxonomy" id="83264"/>
    <lineage>
        <taxon>Bacteria</taxon>
        <taxon>Pseudomonadati</taxon>
        <taxon>Pseudomonadota</taxon>
        <taxon>Alphaproteobacteria</taxon>
        <taxon>Hyphomicrobiales</taxon>
        <taxon>Phyllobacteriaceae</taxon>
        <taxon>Aminobacter</taxon>
    </lineage>
</organism>
<dbReference type="PROSITE" id="PS51257">
    <property type="entry name" value="PROKAR_LIPOPROTEIN"/>
    <property type="match status" value="1"/>
</dbReference>
<dbReference type="AlphaFoldDB" id="A0A7X0F8H6"/>
<accession>A0A7X0F8H6</accession>
<feature type="signal peptide" evidence="2">
    <location>
        <begin position="1"/>
        <end position="17"/>
    </location>
</feature>
<dbReference type="RefSeq" id="WP_156381081.1">
    <property type="nucleotide sequence ID" value="NZ_BAABEG010000001.1"/>
</dbReference>